<evidence type="ECO:0000256" key="1">
    <source>
        <dbReference type="ARBA" id="ARBA00022562"/>
    </source>
</evidence>
<evidence type="ECO:0000313" key="8">
    <source>
        <dbReference type="EMBL" id="ABO48417.1"/>
    </source>
</evidence>
<dbReference type="GO" id="GO:0004519">
    <property type="term" value="F:endonuclease activity"/>
    <property type="evidence" value="ECO:0007669"/>
    <property type="project" value="UniProtKB-KW"/>
</dbReference>
<organism evidence="8">
    <name type="scientific">Wood mouse herpesvirus</name>
    <dbReference type="NCBI Taxonomy" id="432370"/>
    <lineage>
        <taxon>Viruses</taxon>
        <taxon>Duplodnaviria</taxon>
        <taxon>Heunggongvirae</taxon>
        <taxon>Peploviricota</taxon>
        <taxon>Herviviricetes</taxon>
        <taxon>Herpesvirales</taxon>
        <taxon>Orthoherpesviridae</taxon>
        <taxon>Gammaherpesvirinae</taxon>
        <taxon>Rhadinovirus</taxon>
        <taxon>Rhadinovirus muridgamma7</taxon>
        <taxon>Murid gammaherpesvirus 7</taxon>
    </lineage>
</organism>
<keyword evidence="2" id="KW-0945">Host-virus interaction</keyword>
<dbReference type="Gene3D" id="1.20.120.860">
    <property type="entry name" value="Herpesvirus alkaline exonuclease, N-terminal domain"/>
    <property type="match status" value="1"/>
</dbReference>
<dbReference type="InterPro" id="IPR034720">
    <property type="entry name" value="Viral_alk_exo"/>
</dbReference>
<proteinExistence type="inferred from homology"/>
<keyword evidence="1" id="KW-1048">Host nucleus</keyword>
<keyword evidence="6" id="KW-0269">Exonuclease</keyword>
<dbReference type="InterPro" id="IPR001616">
    <property type="entry name" value="Herpes_alk_exo"/>
</dbReference>
<keyword evidence="5" id="KW-0378">Hydrolase</keyword>
<keyword evidence="3" id="KW-0540">Nuclease</keyword>
<dbReference type="GO" id="GO:0004527">
    <property type="term" value="F:exonuclease activity"/>
    <property type="evidence" value="ECO:0007669"/>
    <property type="project" value="UniProtKB-KW"/>
</dbReference>
<dbReference type="PRINTS" id="PR00924">
    <property type="entry name" value="ALKEXNUCLASE"/>
</dbReference>
<dbReference type="HAMAP" id="MF_04009">
    <property type="entry name" value="HSV_AN"/>
    <property type="match status" value="1"/>
</dbReference>
<protein>
    <submittedName>
        <fullName evidence="8">Deoxyribonuclease</fullName>
    </submittedName>
</protein>
<dbReference type="GO" id="GO:0003677">
    <property type="term" value="F:DNA binding"/>
    <property type="evidence" value="ECO:0007669"/>
    <property type="project" value="InterPro"/>
</dbReference>
<dbReference type="InterPro" id="IPR011335">
    <property type="entry name" value="Restrct_endonuc-II-like"/>
</dbReference>
<accession>D0PPC6</accession>
<evidence type="ECO:0000256" key="7">
    <source>
        <dbReference type="ARBA" id="ARBA00023200"/>
    </source>
</evidence>
<evidence type="ECO:0000256" key="2">
    <source>
        <dbReference type="ARBA" id="ARBA00022581"/>
    </source>
</evidence>
<dbReference type="EMBL" id="EF495130">
    <property type="protein sequence ID" value="ABO48417.1"/>
    <property type="molecule type" value="Genomic_DNA"/>
</dbReference>
<evidence type="ECO:0000256" key="4">
    <source>
        <dbReference type="ARBA" id="ARBA00022759"/>
    </source>
</evidence>
<sequence>MERSITLDFFAKDDLLELLGNMAREDQLESLATLNFSAFIRSPQVQDLLATSETHVRIADMRLTYYYFLFLRLNEYIGNTAIMGVFKDMMHLSDNSAVAAVYAACRDVTPDIKYAVCQRIEALTRGQQDNELWDILRDGMISSSKFQWAVKQQSINKKLFNPQPIKVNHYFAGPLAFGIRCEQTVKKILSELIHPSLPRFHDCGFLPSAIDGIFGVSLDTAFNVFTDSCGLVHFEPDSIVYEIKSRYKYQFSKSEFDGLSKKYVDLYKNPSEATFIKFINCISRPAVEYVPSGKLPSESDYLITHSTNWKTNNKRKRNITDSHICLKKCLLHNMYQQSTVYILSDPSETSGKITVKASFPIDVFVNPNHNYFYQVALQNMVVQDYIEFGQGVYKRLGHQKNFIASGFFRKRHFSDPPVCTIGECVKLDTTDEIPVALIITPVRIPSTVLNEYIRKAIDFWNKCAEENFEHNPWGRLSDVARKAITP</sequence>
<evidence type="ECO:0000256" key="3">
    <source>
        <dbReference type="ARBA" id="ARBA00022722"/>
    </source>
</evidence>
<dbReference type="SUPFAM" id="SSF52980">
    <property type="entry name" value="Restriction endonuclease-like"/>
    <property type="match status" value="1"/>
</dbReference>
<evidence type="ECO:0000256" key="5">
    <source>
        <dbReference type="ARBA" id="ARBA00022801"/>
    </source>
</evidence>
<reference evidence="8" key="1">
    <citation type="submission" date="2007-03" db="EMBL/GenBank/DDBJ databases">
        <title>Sequence characterization of a virus closely related to Murine gammaherpesvirus 68.</title>
        <authorList>
            <person name="Milligan S."/>
            <person name="Cunningham C."/>
            <person name="Efstathiou S."/>
            <person name="Chastel O."/>
            <person name="Davison A.J."/>
        </authorList>
    </citation>
    <scope>NUCLEOTIDE SEQUENCE</scope>
    <source>
        <strain evidence="8">Brest/An711</strain>
    </source>
</reference>
<evidence type="ECO:0000256" key="6">
    <source>
        <dbReference type="ARBA" id="ARBA00022839"/>
    </source>
</evidence>
<name>D0PPC6_9GAMA</name>
<keyword evidence="4" id="KW-0255">Endonuclease</keyword>
<dbReference type="Pfam" id="PF01771">
    <property type="entry name" value="Viral_alk_exo"/>
    <property type="match status" value="1"/>
</dbReference>
<reference evidence="8" key="2">
    <citation type="journal article" date="2010" name="J. Gen. Virol.">
        <title>Characterization of a novel wood mouse virus related to murid herpesvirus 4.</title>
        <authorList>
            <person name="Hughes D.J."/>
            <person name="Kipar A."/>
            <person name="Milligan S.G."/>
            <person name="Cunningham C."/>
            <person name="Sanders M."/>
            <person name="Quail M.A."/>
            <person name="Rajandream M.A."/>
            <person name="Efstathiou S."/>
            <person name="Bowden R.J."/>
            <person name="Chastel C."/>
            <person name="Bennett M."/>
            <person name="Sample J.T."/>
            <person name="Barrell B."/>
            <person name="Davison A.J."/>
            <person name="Stewart J.P."/>
        </authorList>
    </citation>
    <scope>NUCLEOTIDE SEQUENCE</scope>
    <source>
        <strain evidence="8">Brest/An711</strain>
    </source>
</reference>
<keyword evidence="7" id="KW-1035">Host cytoplasm</keyword>